<proteinExistence type="predicted"/>
<dbReference type="InterPro" id="IPR036271">
    <property type="entry name" value="Tet_transcr_reg_TetR-rel_C_sf"/>
</dbReference>
<evidence type="ECO:0000313" key="6">
    <source>
        <dbReference type="EMBL" id="QVL31394.1"/>
    </source>
</evidence>
<dbReference type="PANTHER" id="PTHR47506">
    <property type="entry name" value="TRANSCRIPTIONAL REGULATORY PROTEIN"/>
    <property type="match status" value="1"/>
</dbReference>
<keyword evidence="7" id="KW-1185">Reference proteome</keyword>
<dbReference type="EMBL" id="CP074694">
    <property type="protein sequence ID" value="QVL31394.1"/>
    <property type="molecule type" value="Genomic_DNA"/>
</dbReference>
<dbReference type="GO" id="GO:0003677">
    <property type="term" value="F:DNA binding"/>
    <property type="evidence" value="ECO:0007669"/>
    <property type="project" value="UniProtKB-UniRule"/>
</dbReference>
<dbReference type="InterPro" id="IPR009057">
    <property type="entry name" value="Homeodomain-like_sf"/>
</dbReference>
<dbReference type="AlphaFoldDB" id="A0A8E6B4Q0"/>
<dbReference type="Pfam" id="PF16925">
    <property type="entry name" value="TetR_C_13"/>
    <property type="match status" value="1"/>
</dbReference>
<evidence type="ECO:0000256" key="1">
    <source>
        <dbReference type="ARBA" id="ARBA00023015"/>
    </source>
</evidence>
<dbReference type="KEGG" id="tsph:KIH39_21490"/>
<evidence type="ECO:0000259" key="5">
    <source>
        <dbReference type="PROSITE" id="PS50977"/>
    </source>
</evidence>
<gene>
    <name evidence="6" type="ORF">KIH39_21490</name>
</gene>
<evidence type="ECO:0000256" key="3">
    <source>
        <dbReference type="ARBA" id="ARBA00023163"/>
    </source>
</evidence>
<sequence length="197" mass="21900">MPWEKQFNESEALERAGDAFWKYGYEGISLNTLLEEMGIQKGSFYATYSSKHQVMLDSLEAYINKSFCYLDGLAKQPSPREALVEHFQRIAAPDCAGKGRGCYVVNMALEMAPKDPAVQDLIQKNFERHEECYRRALQAAQALGEIPAELDSIAVGRTLLALVFGMQVLVRAGAKPDVIQSVRDQAIRLLSGATLHS</sequence>
<reference evidence="6" key="1">
    <citation type="submission" date="2021-05" db="EMBL/GenBank/DDBJ databases">
        <title>Complete genome sequence of the cellulolytic planctomycete Telmatocola sphagniphila SP2T and characterization of the first cellulase from planctomycetes.</title>
        <authorList>
            <person name="Rakitin A.L."/>
            <person name="Beletsky A.V."/>
            <person name="Naumoff D.G."/>
            <person name="Kulichevskaya I.S."/>
            <person name="Mardanov A.V."/>
            <person name="Ravin N.V."/>
            <person name="Dedysh S.N."/>
        </authorList>
    </citation>
    <scope>NUCLEOTIDE SEQUENCE</scope>
    <source>
        <strain evidence="6">SP2T</strain>
    </source>
</reference>
<dbReference type="InterPro" id="IPR011075">
    <property type="entry name" value="TetR_C"/>
</dbReference>
<evidence type="ECO:0000313" key="7">
    <source>
        <dbReference type="Proteomes" id="UP000676194"/>
    </source>
</evidence>
<accession>A0A8E6B4Q0</accession>
<organism evidence="6 7">
    <name type="scientific">Telmatocola sphagniphila</name>
    <dbReference type="NCBI Taxonomy" id="1123043"/>
    <lineage>
        <taxon>Bacteria</taxon>
        <taxon>Pseudomonadati</taxon>
        <taxon>Planctomycetota</taxon>
        <taxon>Planctomycetia</taxon>
        <taxon>Gemmatales</taxon>
        <taxon>Gemmataceae</taxon>
    </lineage>
</organism>
<feature type="DNA-binding region" description="H-T-H motif" evidence="4">
    <location>
        <begin position="29"/>
        <end position="48"/>
    </location>
</feature>
<keyword evidence="2 4" id="KW-0238">DNA-binding</keyword>
<dbReference type="Gene3D" id="1.10.357.10">
    <property type="entry name" value="Tetracycline Repressor, domain 2"/>
    <property type="match status" value="1"/>
</dbReference>
<name>A0A8E6B4Q0_9BACT</name>
<dbReference type="SUPFAM" id="SSF46689">
    <property type="entry name" value="Homeodomain-like"/>
    <property type="match status" value="1"/>
</dbReference>
<dbReference type="SUPFAM" id="SSF48498">
    <property type="entry name" value="Tetracyclin repressor-like, C-terminal domain"/>
    <property type="match status" value="1"/>
</dbReference>
<protein>
    <submittedName>
        <fullName evidence="6">TetR/AcrR family transcriptional regulator</fullName>
    </submittedName>
</protein>
<dbReference type="Proteomes" id="UP000676194">
    <property type="component" value="Chromosome"/>
</dbReference>
<keyword evidence="1" id="KW-0805">Transcription regulation</keyword>
<keyword evidence="3" id="KW-0804">Transcription</keyword>
<dbReference type="PANTHER" id="PTHR47506:SF1">
    <property type="entry name" value="HTH-TYPE TRANSCRIPTIONAL REGULATOR YJDC"/>
    <property type="match status" value="1"/>
</dbReference>
<dbReference type="Gene3D" id="1.10.10.60">
    <property type="entry name" value="Homeodomain-like"/>
    <property type="match status" value="1"/>
</dbReference>
<evidence type="ECO:0000256" key="4">
    <source>
        <dbReference type="PROSITE-ProRule" id="PRU00335"/>
    </source>
</evidence>
<feature type="domain" description="HTH tetR-type" evidence="5">
    <location>
        <begin position="6"/>
        <end position="66"/>
    </location>
</feature>
<evidence type="ECO:0000256" key="2">
    <source>
        <dbReference type="ARBA" id="ARBA00023125"/>
    </source>
</evidence>
<dbReference type="RefSeq" id="WP_213495275.1">
    <property type="nucleotide sequence ID" value="NZ_CP074694.1"/>
</dbReference>
<dbReference type="InterPro" id="IPR001647">
    <property type="entry name" value="HTH_TetR"/>
</dbReference>
<dbReference type="PROSITE" id="PS50977">
    <property type="entry name" value="HTH_TETR_2"/>
    <property type="match status" value="1"/>
</dbReference>